<evidence type="ECO:0000313" key="1">
    <source>
        <dbReference type="EMBL" id="CUX13756.1"/>
    </source>
</evidence>
<protein>
    <submittedName>
        <fullName evidence="1">Uncharacterized protein</fullName>
    </submittedName>
</protein>
<evidence type="ECO:0000313" key="2">
    <source>
        <dbReference type="Proteomes" id="UP000191987"/>
    </source>
</evidence>
<reference evidence="1 2" key="1">
    <citation type="submission" date="2016-01" db="EMBL/GenBank/DDBJ databases">
        <authorList>
            <person name="Oliw E.H."/>
        </authorList>
    </citation>
    <scope>NUCLEOTIDE SEQUENCE [LARGE SCALE GENOMIC DNA]</scope>
    <source>
        <strain evidence="1 2">Zutra 3-1</strain>
    </source>
</reference>
<organism evidence="1 2">
    <name type="scientific">Agrobacterium deltaense Zutra 3/1</name>
    <dbReference type="NCBI Taxonomy" id="1183427"/>
    <lineage>
        <taxon>Bacteria</taxon>
        <taxon>Pseudomonadati</taxon>
        <taxon>Pseudomonadota</taxon>
        <taxon>Alphaproteobacteria</taxon>
        <taxon>Hyphomicrobiales</taxon>
        <taxon>Rhizobiaceae</taxon>
        <taxon>Rhizobium/Agrobacterium group</taxon>
        <taxon>Agrobacterium</taxon>
    </lineage>
</organism>
<proteinExistence type="predicted"/>
<accession>A0A1S7NZD7</accession>
<dbReference type="Proteomes" id="UP000191987">
    <property type="component" value="Unassembled WGS sequence"/>
</dbReference>
<name>A0A1S7NZD7_9HYPH</name>
<dbReference type="EMBL" id="FBWG01000003">
    <property type="protein sequence ID" value="CUX13756.1"/>
    <property type="molecule type" value="Genomic_DNA"/>
</dbReference>
<gene>
    <name evidence="1" type="ORF">AGR7C_Cc110103</name>
</gene>
<sequence>MQKHVATCHISLFTMLCVNREIRRAILRPWDGQHFHQDSNAAAFIGTIVGFAVDRRLHLHQL</sequence>
<dbReference type="AlphaFoldDB" id="A0A1S7NZD7"/>